<dbReference type="AlphaFoldDB" id="A0A931CWL3"/>
<protein>
    <submittedName>
        <fullName evidence="4">DUF3488 domain-containing transglutaminase family protein</fullName>
    </submittedName>
</protein>
<dbReference type="InterPro" id="IPR052901">
    <property type="entry name" value="Bact_TGase-like"/>
</dbReference>
<dbReference type="Pfam" id="PF11992">
    <property type="entry name" value="TgpA_N"/>
    <property type="match status" value="1"/>
</dbReference>
<feature type="transmembrane region" description="Helical" evidence="2">
    <location>
        <begin position="12"/>
        <end position="40"/>
    </location>
</feature>
<evidence type="ECO:0000256" key="2">
    <source>
        <dbReference type="SAM" id="Phobius"/>
    </source>
</evidence>
<feature type="domain" description="Transglutaminase-like" evidence="3">
    <location>
        <begin position="389"/>
        <end position="460"/>
    </location>
</feature>
<accession>A0A931CWL3</accession>
<keyword evidence="2" id="KW-0472">Membrane</keyword>
<evidence type="ECO:0000256" key="1">
    <source>
        <dbReference type="SAM" id="MobiDB-lite"/>
    </source>
</evidence>
<dbReference type="SMART" id="SM00460">
    <property type="entry name" value="TGc"/>
    <property type="match status" value="1"/>
</dbReference>
<dbReference type="InterPro" id="IPR025403">
    <property type="entry name" value="TgpA-like_C"/>
</dbReference>
<dbReference type="Proteomes" id="UP000706172">
    <property type="component" value="Unassembled WGS sequence"/>
</dbReference>
<name>A0A931CWL3_9BACT</name>
<dbReference type="SUPFAM" id="SSF54001">
    <property type="entry name" value="Cysteine proteinases"/>
    <property type="match status" value="1"/>
</dbReference>
<feature type="region of interest" description="Disordered" evidence="1">
    <location>
        <begin position="326"/>
        <end position="350"/>
    </location>
</feature>
<feature type="transmembrane region" description="Helical" evidence="2">
    <location>
        <begin position="532"/>
        <end position="551"/>
    </location>
</feature>
<sequence length="651" mass="72895">MKPPAGHVVPVISALAVAMAPHALSLPVWIIVWCVFMWLYMLVQIKTGWPVPGSVLRHVLAFAGIIGLLATFRVQIGADAFVGLMAVMAGIKPFEMATHRHRMITVLLTYFIIITSLFRSESLWTVLYMFVSVFVTTLALVRINHPRGRFRPGITLTARIMAQAVPLMILLFLLFPRLQQGLFSVETPGSGQSGFAEILSPGSISRMARDPSVAFRADFDGTLPQTRGLYWRGIVFDRFNGVQWHPADRPSFVHSRQRDLTGSVTYTIVLEPHKSRWLFALDRPVDAPPGARLTTDHTLFAGRPVTRRRVYQAISMMDTALKKKEPVPSPVALGTDNNPDTRSLARSLAKGLSDPREKLDRMLAFFKENHFTYTLTPPLAKAHPVDDFVIKTRQGYCEHYAGALAFMMNVLNVPARVVGGYLGGELNPYGDYITVRQSSAHAWVEVFMPDKGWVRVDPTLVVAPERLEQNPDGSFLNSSGTGAIPVHKRLTFMLEAANLKWEAWFTGYSFAAQKELMAQLGVDTARGQWRTILLLVSLTLLVLALFLRFFLHRLGPEKKDPVAEAYTLFCKRLARIGLVRPLNLGPVDFLDQINTLRPDLADSARTITDLYIQIRFAKTHSSALTKQLITHVRQFKPSGRAKTPSHKWNSH</sequence>
<evidence type="ECO:0000313" key="5">
    <source>
        <dbReference type="Proteomes" id="UP000706172"/>
    </source>
</evidence>
<dbReference type="PANTHER" id="PTHR42736">
    <property type="entry name" value="PROTEIN-GLUTAMINE GAMMA-GLUTAMYLTRANSFERASE"/>
    <property type="match status" value="1"/>
</dbReference>
<feature type="transmembrane region" description="Helical" evidence="2">
    <location>
        <begin position="156"/>
        <end position="175"/>
    </location>
</feature>
<evidence type="ECO:0000313" key="4">
    <source>
        <dbReference type="EMBL" id="MBG0779109.1"/>
    </source>
</evidence>
<keyword evidence="2" id="KW-0812">Transmembrane</keyword>
<feature type="transmembrane region" description="Helical" evidence="2">
    <location>
        <begin position="60"/>
        <end position="91"/>
    </location>
</feature>
<gene>
    <name evidence="4" type="ORF">H0S81_04205</name>
</gene>
<reference evidence="4" key="1">
    <citation type="submission" date="2020-07" db="EMBL/GenBank/DDBJ databases">
        <title>Severe corrosion of carbon steel in oil field produced water can be linked to methanogenic archaea containing a special type of NiFe hydrogenase.</title>
        <authorList>
            <person name="Lahme S."/>
            <person name="Mand J."/>
            <person name="Longwell J."/>
            <person name="Smith R."/>
            <person name="Enning D."/>
        </authorList>
    </citation>
    <scope>NUCLEOTIDE SEQUENCE</scope>
    <source>
        <strain evidence="4">MIC098Bin6</strain>
    </source>
</reference>
<evidence type="ECO:0000259" key="3">
    <source>
        <dbReference type="SMART" id="SM00460"/>
    </source>
</evidence>
<proteinExistence type="predicted"/>
<dbReference type="PANTHER" id="PTHR42736:SF1">
    <property type="entry name" value="PROTEIN-GLUTAMINE GAMMA-GLUTAMYLTRANSFERASE"/>
    <property type="match status" value="1"/>
</dbReference>
<dbReference type="Pfam" id="PF13559">
    <property type="entry name" value="DUF4129"/>
    <property type="match status" value="1"/>
</dbReference>
<feature type="transmembrane region" description="Helical" evidence="2">
    <location>
        <begin position="126"/>
        <end position="144"/>
    </location>
</feature>
<dbReference type="InterPro" id="IPR002931">
    <property type="entry name" value="Transglutaminase-like"/>
</dbReference>
<dbReference type="EMBL" id="JACCQK010000208">
    <property type="protein sequence ID" value="MBG0779109.1"/>
    <property type="molecule type" value="Genomic_DNA"/>
</dbReference>
<dbReference type="Pfam" id="PF01841">
    <property type="entry name" value="Transglut_core"/>
    <property type="match status" value="1"/>
</dbReference>
<keyword evidence="2" id="KW-1133">Transmembrane helix</keyword>
<comment type="caution">
    <text evidence="4">The sequence shown here is derived from an EMBL/GenBank/DDBJ whole genome shotgun (WGS) entry which is preliminary data.</text>
</comment>
<dbReference type="InterPro" id="IPR021878">
    <property type="entry name" value="TgpA_N"/>
</dbReference>
<dbReference type="InterPro" id="IPR038765">
    <property type="entry name" value="Papain-like_cys_pep_sf"/>
</dbReference>
<organism evidence="4 5">
    <name type="scientific">Desulfotignum balticum</name>
    <dbReference type="NCBI Taxonomy" id="115781"/>
    <lineage>
        <taxon>Bacteria</taxon>
        <taxon>Pseudomonadati</taxon>
        <taxon>Thermodesulfobacteriota</taxon>
        <taxon>Desulfobacteria</taxon>
        <taxon>Desulfobacterales</taxon>
        <taxon>Desulfobacteraceae</taxon>
        <taxon>Desulfotignum</taxon>
    </lineage>
</organism>
<dbReference type="Gene3D" id="3.10.620.30">
    <property type="match status" value="1"/>
</dbReference>